<keyword evidence="1" id="KW-1185">Reference proteome</keyword>
<dbReference type="WBParaSite" id="L893_g17396.t1">
    <property type="protein sequence ID" value="L893_g17396.t1"/>
    <property type="gene ID" value="L893_g17396"/>
</dbReference>
<accession>A0A1I7YLQ7</accession>
<protein>
    <submittedName>
        <fullName evidence="2">Uncharacterized protein</fullName>
    </submittedName>
</protein>
<organism evidence="1 2">
    <name type="scientific">Steinernema glaseri</name>
    <dbReference type="NCBI Taxonomy" id="37863"/>
    <lineage>
        <taxon>Eukaryota</taxon>
        <taxon>Metazoa</taxon>
        <taxon>Ecdysozoa</taxon>
        <taxon>Nematoda</taxon>
        <taxon>Chromadorea</taxon>
        <taxon>Rhabditida</taxon>
        <taxon>Tylenchina</taxon>
        <taxon>Panagrolaimomorpha</taxon>
        <taxon>Strongyloidoidea</taxon>
        <taxon>Steinernematidae</taxon>
        <taxon>Steinernema</taxon>
    </lineage>
</organism>
<dbReference type="Proteomes" id="UP000095287">
    <property type="component" value="Unplaced"/>
</dbReference>
<evidence type="ECO:0000313" key="1">
    <source>
        <dbReference type="Proteomes" id="UP000095287"/>
    </source>
</evidence>
<dbReference type="AlphaFoldDB" id="A0A1I7YLQ7"/>
<proteinExistence type="predicted"/>
<evidence type="ECO:0000313" key="2">
    <source>
        <dbReference type="WBParaSite" id="L893_g17396.t1"/>
    </source>
</evidence>
<name>A0A1I7YLQ7_9BILA</name>
<reference evidence="2" key="1">
    <citation type="submission" date="2016-11" db="UniProtKB">
        <authorList>
            <consortium name="WormBaseParasite"/>
        </authorList>
    </citation>
    <scope>IDENTIFICATION</scope>
</reference>
<sequence>MCRCFVRTTGISIKWFPKARIAIIVEQLCWVFKLIPYSGDESPSDRVVECQVSKRTGFRLAKEANKINDVTDLSTRCETFQQPDLGDIFCALRI</sequence>